<feature type="compositionally biased region" description="Low complexity" evidence="1">
    <location>
        <begin position="64"/>
        <end position="76"/>
    </location>
</feature>
<reference evidence="2 3" key="1">
    <citation type="submission" date="2017-12" db="EMBL/GenBank/DDBJ databases">
        <title>High-resolution comparative analysis of great ape genomes.</title>
        <authorList>
            <person name="Pollen A."/>
            <person name="Hastie A."/>
            <person name="Hormozdiari F."/>
            <person name="Dougherty M."/>
            <person name="Liu R."/>
            <person name="Chaisson M."/>
            <person name="Hoppe E."/>
            <person name="Hill C."/>
            <person name="Pang A."/>
            <person name="Hillier L."/>
            <person name="Baker C."/>
            <person name="Armstrong J."/>
            <person name="Shendure J."/>
            <person name="Paten B."/>
            <person name="Wilson R."/>
            <person name="Chao H."/>
            <person name="Schneider V."/>
            <person name="Ventura M."/>
            <person name="Kronenberg Z."/>
            <person name="Murali S."/>
            <person name="Gordon D."/>
            <person name="Cantsilieris S."/>
            <person name="Munson K."/>
            <person name="Nelson B."/>
            <person name="Raja A."/>
            <person name="Underwood J."/>
            <person name="Diekhans M."/>
            <person name="Fiddes I."/>
            <person name="Haussler D."/>
            <person name="Eichler E."/>
        </authorList>
    </citation>
    <scope>NUCLEOTIDE SEQUENCE [LARGE SCALE GENOMIC DNA]</scope>
    <source>
        <strain evidence="2">Yerkes chimp pedigree #C0471</strain>
    </source>
</reference>
<feature type="region of interest" description="Disordered" evidence="1">
    <location>
        <begin position="23"/>
        <end position="76"/>
    </location>
</feature>
<dbReference type="AlphaFoldDB" id="A0A2J8INN9"/>
<evidence type="ECO:0000313" key="2">
    <source>
        <dbReference type="EMBL" id="PNI12132.1"/>
    </source>
</evidence>
<comment type="caution">
    <text evidence="2">The sequence shown here is derived from an EMBL/GenBank/DDBJ whole genome shotgun (WGS) entry which is preliminary data.</text>
</comment>
<gene>
    <name evidence="2" type="ORF">CK820_G0054641</name>
</gene>
<sequence length="76" mass="7726">MCASSKSAASATAGARCCWTWASQDSGPSCGSWASASSPISGSARRQGRPRRRRGTLRGPPSPSASSPSSAGWRSP</sequence>
<evidence type="ECO:0000313" key="3">
    <source>
        <dbReference type="Proteomes" id="UP000236370"/>
    </source>
</evidence>
<feature type="compositionally biased region" description="Basic residues" evidence="1">
    <location>
        <begin position="46"/>
        <end position="56"/>
    </location>
</feature>
<dbReference type="EMBL" id="NBAG03000676">
    <property type="protein sequence ID" value="PNI12132.1"/>
    <property type="molecule type" value="Genomic_DNA"/>
</dbReference>
<dbReference type="Proteomes" id="UP000236370">
    <property type="component" value="Unassembled WGS sequence"/>
</dbReference>
<evidence type="ECO:0000256" key="1">
    <source>
        <dbReference type="SAM" id="MobiDB-lite"/>
    </source>
</evidence>
<protein>
    <submittedName>
        <fullName evidence="2">SYNGR3 isoform 3</fullName>
    </submittedName>
</protein>
<accession>A0A2J8INN9</accession>
<organism evidence="2 3">
    <name type="scientific">Pan troglodytes</name>
    <name type="common">Chimpanzee</name>
    <dbReference type="NCBI Taxonomy" id="9598"/>
    <lineage>
        <taxon>Eukaryota</taxon>
        <taxon>Metazoa</taxon>
        <taxon>Chordata</taxon>
        <taxon>Craniata</taxon>
        <taxon>Vertebrata</taxon>
        <taxon>Euteleostomi</taxon>
        <taxon>Mammalia</taxon>
        <taxon>Eutheria</taxon>
        <taxon>Euarchontoglires</taxon>
        <taxon>Primates</taxon>
        <taxon>Haplorrhini</taxon>
        <taxon>Catarrhini</taxon>
        <taxon>Hominidae</taxon>
        <taxon>Pan</taxon>
    </lineage>
</organism>
<proteinExistence type="predicted"/>
<name>A0A2J8INN9_PANTR</name>
<feature type="compositionally biased region" description="Low complexity" evidence="1">
    <location>
        <begin position="26"/>
        <end position="45"/>
    </location>
</feature>